<dbReference type="AlphaFoldDB" id="A0AAN9M1Z6"/>
<dbReference type="Pfam" id="PF17144">
    <property type="entry name" value="Ribosomal_L5e"/>
    <property type="match status" value="1"/>
</dbReference>
<keyword evidence="2" id="KW-0689">Ribosomal protein</keyword>
<dbReference type="PANTHER" id="PTHR23410">
    <property type="entry name" value="RIBOSOMAL PROTEIN L5-RELATED"/>
    <property type="match status" value="1"/>
</dbReference>
<reference evidence="4 5" key="1">
    <citation type="submission" date="2024-01" db="EMBL/GenBank/DDBJ databases">
        <title>The genomes of 5 underutilized Papilionoideae crops provide insights into root nodulation and disease resistanc.</title>
        <authorList>
            <person name="Jiang F."/>
        </authorList>
    </citation>
    <scope>NUCLEOTIDE SEQUENCE [LARGE SCALE GENOMIC DNA]</scope>
    <source>
        <strain evidence="4">LVBAO_FW01</strain>
        <tissue evidence="4">Leaves</tissue>
    </source>
</reference>
<proteinExistence type="inferred from homology"/>
<sequence>MIRLTNKDIIAQVLSASIAGDNMHAAAYSHKPPCYGLRAIVSFGSLKRTLDGVWIFLIMRRGLLISIRKKELDVDVHCKCILEGHVAAYMKTLLEDER</sequence>
<evidence type="ECO:0000313" key="5">
    <source>
        <dbReference type="Proteomes" id="UP001367508"/>
    </source>
</evidence>
<protein>
    <submittedName>
        <fullName evidence="4">Uncharacterized protein</fullName>
    </submittedName>
</protein>
<evidence type="ECO:0000313" key="4">
    <source>
        <dbReference type="EMBL" id="KAK7344679.1"/>
    </source>
</evidence>
<dbReference type="SUPFAM" id="SSF53137">
    <property type="entry name" value="Translational machinery components"/>
    <property type="match status" value="1"/>
</dbReference>
<comment type="caution">
    <text evidence="4">The sequence shown here is derived from an EMBL/GenBank/DDBJ whole genome shotgun (WGS) entry which is preliminary data.</text>
</comment>
<keyword evidence="3" id="KW-0687">Ribonucleoprotein</keyword>
<evidence type="ECO:0000256" key="1">
    <source>
        <dbReference type="ARBA" id="ARBA00007116"/>
    </source>
</evidence>
<gene>
    <name evidence="4" type="ORF">VNO77_14590</name>
</gene>
<accession>A0AAN9M1Z6</accession>
<dbReference type="Proteomes" id="UP001367508">
    <property type="component" value="Unassembled WGS sequence"/>
</dbReference>
<organism evidence="4 5">
    <name type="scientific">Canavalia gladiata</name>
    <name type="common">Sword bean</name>
    <name type="synonym">Dolichos gladiatus</name>
    <dbReference type="NCBI Taxonomy" id="3824"/>
    <lineage>
        <taxon>Eukaryota</taxon>
        <taxon>Viridiplantae</taxon>
        <taxon>Streptophyta</taxon>
        <taxon>Embryophyta</taxon>
        <taxon>Tracheophyta</taxon>
        <taxon>Spermatophyta</taxon>
        <taxon>Magnoliopsida</taxon>
        <taxon>eudicotyledons</taxon>
        <taxon>Gunneridae</taxon>
        <taxon>Pentapetalae</taxon>
        <taxon>rosids</taxon>
        <taxon>fabids</taxon>
        <taxon>Fabales</taxon>
        <taxon>Fabaceae</taxon>
        <taxon>Papilionoideae</taxon>
        <taxon>50 kb inversion clade</taxon>
        <taxon>NPAAA clade</taxon>
        <taxon>indigoferoid/millettioid clade</taxon>
        <taxon>Phaseoleae</taxon>
        <taxon>Canavalia</taxon>
    </lineage>
</organism>
<dbReference type="GO" id="GO:0022625">
    <property type="term" value="C:cytosolic large ribosomal subunit"/>
    <property type="evidence" value="ECO:0007669"/>
    <property type="project" value="TreeGrafter"/>
</dbReference>
<dbReference type="GO" id="GO:0000027">
    <property type="term" value="P:ribosomal large subunit assembly"/>
    <property type="evidence" value="ECO:0007669"/>
    <property type="project" value="TreeGrafter"/>
</dbReference>
<dbReference type="Gene3D" id="3.30.420.100">
    <property type="match status" value="1"/>
</dbReference>
<dbReference type="InterPro" id="IPR005485">
    <property type="entry name" value="Rbsml_uL18_euk_arch"/>
</dbReference>
<evidence type="ECO:0000256" key="2">
    <source>
        <dbReference type="ARBA" id="ARBA00022980"/>
    </source>
</evidence>
<comment type="similarity">
    <text evidence="1">Belongs to the universal ribosomal protein uL18 family.</text>
</comment>
<dbReference type="GO" id="GO:0003735">
    <property type="term" value="F:structural constituent of ribosome"/>
    <property type="evidence" value="ECO:0007669"/>
    <property type="project" value="InterPro"/>
</dbReference>
<dbReference type="PANTHER" id="PTHR23410:SF12">
    <property type="entry name" value="LARGE RIBOSOMAL SUBUNIT PROTEIN UL18"/>
    <property type="match status" value="1"/>
</dbReference>
<evidence type="ECO:0000256" key="3">
    <source>
        <dbReference type="ARBA" id="ARBA00023274"/>
    </source>
</evidence>
<dbReference type="GO" id="GO:0006412">
    <property type="term" value="P:translation"/>
    <property type="evidence" value="ECO:0007669"/>
    <property type="project" value="InterPro"/>
</dbReference>
<keyword evidence="5" id="KW-1185">Reference proteome</keyword>
<name>A0AAN9M1Z6_CANGL</name>
<dbReference type="GO" id="GO:0008097">
    <property type="term" value="F:5S rRNA binding"/>
    <property type="evidence" value="ECO:0007669"/>
    <property type="project" value="InterPro"/>
</dbReference>
<dbReference type="EMBL" id="JAYMYQ010000003">
    <property type="protein sequence ID" value="KAK7344679.1"/>
    <property type="molecule type" value="Genomic_DNA"/>
</dbReference>